<name>A0A8S5PSP0_9CAUD</name>
<accession>A0A8S5PSP0</accession>
<evidence type="ECO:0000313" key="1">
    <source>
        <dbReference type="EMBL" id="DAE09236.1"/>
    </source>
</evidence>
<sequence>MKIIDKSRGGTKEFKYLRLEDIFRWDGRLFMKVTNRYDSYYPNAYDFDKHVLTDFEEETEVEAIPAELILHEKGWSE</sequence>
<organism evidence="1">
    <name type="scientific">Siphoviridae sp. ctkJH11</name>
    <dbReference type="NCBI Taxonomy" id="2825641"/>
    <lineage>
        <taxon>Viruses</taxon>
        <taxon>Duplodnaviria</taxon>
        <taxon>Heunggongvirae</taxon>
        <taxon>Uroviricota</taxon>
        <taxon>Caudoviricetes</taxon>
    </lineage>
</organism>
<proteinExistence type="predicted"/>
<reference evidence="1" key="1">
    <citation type="journal article" date="2021" name="Proc. Natl. Acad. Sci. U.S.A.">
        <title>A Catalog of Tens of Thousands of Viruses from Human Metagenomes Reveals Hidden Associations with Chronic Diseases.</title>
        <authorList>
            <person name="Tisza M.J."/>
            <person name="Buck C.B."/>
        </authorList>
    </citation>
    <scope>NUCLEOTIDE SEQUENCE</scope>
    <source>
        <strain evidence="1">CtkJH11</strain>
    </source>
</reference>
<dbReference type="EMBL" id="BK015484">
    <property type="protein sequence ID" value="DAE09236.1"/>
    <property type="molecule type" value="Genomic_DNA"/>
</dbReference>
<protein>
    <submittedName>
        <fullName evidence="1">Uncharacterized protein</fullName>
    </submittedName>
</protein>